<keyword evidence="2" id="KW-1185">Reference proteome</keyword>
<reference evidence="1" key="1">
    <citation type="submission" date="2023-11" db="EMBL/GenBank/DDBJ databases">
        <authorList>
            <person name="De Vega J J."/>
            <person name="De Vega J J."/>
        </authorList>
    </citation>
    <scope>NUCLEOTIDE SEQUENCE</scope>
</reference>
<feature type="non-terminal residue" evidence="1">
    <location>
        <position position="1"/>
    </location>
</feature>
<comment type="caution">
    <text evidence="1">The sequence shown here is derived from an EMBL/GenBank/DDBJ whole genome shotgun (WGS) entry which is preliminary data.</text>
</comment>
<accession>A0AAD2HR32</accession>
<evidence type="ECO:0000313" key="2">
    <source>
        <dbReference type="Proteomes" id="UP001295794"/>
    </source>
</evidence>
<name>A0AAD2HR32_9AGAR</name>
<gene>
    <name evidence="1" type="ORF">MYCIT1_LOCUS30565</name>
</gene>
<sequence>EGKSQRSRFSKHSTAIRIRIFNVLQVPLQSVFLPQVKHPSINHSGITCKHTSKELE</sequence>
<dbReference type="Proteomes" id="UP001295794">
    <property type="component" value="Unassembled WGS sequence"/>
</dbReference>
<dbReference type="EMBL" id="CAVNYO010000440">
    <property type="protein sequence ID" value="CAK5280125.1"/>
    <property type="molecule type" value="Genomic_DNA"/>
</dbReference>
<proteinExistence type="predicted"/>
<dbReference type="AlphaFoldDB" id="A0AAD2HR32"/>
<protein>
    <submittedName>
        <fullName evidence="1">Uncharacterized protein</fullName>
    </submittedName>
</protein>
<organism evidence="1 2">
    <name type="scientific">Mycena citricolor</name>
    <dbReference type="NCBI Taxonomy" id="2018698"/>
    <lineage>
        <taxon>Eukaryota</taxon>
        <taxon>Fungi</taxon>
        <taxon>Dikarya</taxon>
        <taxon>Basidiomycota</taxon>
        <taxon>Agaricomycotina</taxon>
        <taxon>Agaricomycetes</taxon>
        <taxon>Agaricomycetidae</taxon>
        <taxon>Agaricales</taxon>
        <taxon>Marasmiineae</taxon>
        <taxon>Mycenaceae</taxon>
        <taxon>Mycena</taxon>
    </lineage>
</organism>
<evidence type="ECO:0000313" key="1">
    <source>
        <dbReference type="EMBL" id="CAK5280125.1"/>
    </source>
</evidence>